<feature type="non-terminal residue" evidence="1">
    <location>
        <position position="1"/>
    </location>
</feature>
<organism evidence="1">
    <name type="scientific">Aphanomyces stellatus</name>
    <dbReference type="NCBI Taxonomy" id="120398"/>
    <lineage>
        <taxon>Eukaryota</taxon>
        <taxon>Sar</taxon>
        <taxon>Stramenopiles</taxon>
        <taxon>Oomycota</taxon>
        <taxon>Saprolegniomycetes</taxon>
        <taxon>Saprolegniales</taxon>
        <taxon>Verrucalvaceae</taxon>
        <taxon>Aphanomyces</taxon>
    </lineage>
</organism>
<reference evidence="1" key="1">
    <citation type="submission" date="2019-06" db="EMBL/GenBank/DDBJ databases">
        <title>Genomics analysis of Aphanomyces spp. identifies a new class of oomycete effector associated with host adaptation.</title>
        <authorList>
            <person name="Gaulin E."/>
        </authorList>
    </citation>
    <scope>NUCLEOTIDE SEQUENCE</scope>
    <source>
        <strain evidence="1">CBS 578.67</strain>
    </source>
</reference>
<evidence type="ECO:0000313" key="1">
    <source>
        <dbReference type="EMBL" id="KAF0703877.1"/>
    </source>
</evidence>
<name>A0A6A4Z9E6_9STRA</name>
<accession>A0A6A4Z9E6</accession>
<gene>
    <name evidence="1" type="ORF">As57867_007457</name>
</gene>
<protein>
    <submittedName>
        <fullName evidence="1">Uncharacterized protein</fullName>
    </submittedName>
</protein>
<comment type="caution">
    <text evidence="1">The sequence shown here is derived from an EMBL/GenBank/DDBJ whole genome shotgun (WGS) entry which is preliminary data.</text>
</comment>
<proteinExistence type="predicted"/>
<sequence>TDKAIGSPATKIVITSADVATYLMHIKPVYDHMLTLEGPTELLNYLSALHAEYAACRTTVRNFAHIVHQHNVVDYENAVKTSTTLPTTTDDYSACPHTTCQKPLPPSIAFGIRVGGANKICPGCNGALSLETFRLAAFRRDHPTFANGKHGIVYMPMLTQNPSFSTYVQRVVETLRAQSIPSATVKAITGTEGTQKVTWQIEN</sequence>
<dbReference type="EMBL" id="VJMH01004077">
    <property type="protein sequence ID" value="KAF0703877.1"/>
    <property type="molecule type" value="Genomic_DNA"/>
</dbReference>
<dbReference type="AlphaFoldDB" id="A0A6A4Z9E6"/>